<reference evidence="13 14" key="1">
    <citation type="submission" date="2017-10" db="EMBL/GenBank/DDBJ databases">
        <title>The draft genome sequence of Lewinella nigricans NBRC 102662.</title>
        <authorList>
            <person name="Wang K."/>
        </authorList>
    </citation>
    <scope>NUCLEOTIDE SEQUENCE [LARGE SCALE GENOMIC DNA]</scope>
    <source>
        <strain evidence="13 14">NBRC 102662</strain>
    </source>
</reference>
<evidence type="ECO:0000313" key="13">
    <source>
        <dbReference type="EMBL" id="PHN04362.1"/>
    </source>
</evidence>
<evidence type="ECO:0000256" key="4">
    <source>
        <dbReference type="ARBA" id="ARBA00013858"/>
    </source>
</evidence>
<organism evidence="13 14">
    <name type="scientific">Flavilitoribacter nigricans (strain ATCC 23147 / DSM 23189 / NBRC 102662 / NCIMB 1420 / SS-2)</name>
    <name type="common">Lewinella nigricans</name>
    <dbReference type="NCBI Taxonomy" id="1122177"/>
    <lineage>
        <taxon>Bacteria</taxon>
        <taxon>Pseudomonadati</taxon>
        <taxon>Bacteroidota</taxon>
        <taxon>Saprospiria</taxon>
        <taxon>Saprospirales</taxon>
        <taxon>Lewinellaceae</taxon>
        <taxon>Flavilitoribacter</taxon>
    </lineage>
</organism>
<sequence length="142" mass="15644">MEAENIDIQILDTPLSIQTCVDFVSDDGTGGLVTFIGTVRNQTQGRAVVRLEFEAYVPMAISEMRKIARAAAEKWPVRRISIHHRVGSLEVGGIAVVIAVSTPHRKAAFAACEYAIDTLKETVPIWKKEIFEDGEVWVAAHP</sequence>
<dbReference type="EMBL" id="PDUD01000026">
    <property type="protein sequence ID" value="PHN04362.1"/>
    <property type="molecule type" value="Genomic_DNA"/>
</dbReference>
<dbReference type="Pfam" id="PF02391">
    <property type="entry name" value="MoaE"/>
    <property type="match status" value="1"/>
</dbReference>
<dbReference type="Proteomes" id="UP000223913">
    <property type="component" value="Unassembled WGS sequence"/>
</dbReference>
<dbReference type="InterPro" id="IPR036563">
    <property type="entry name" value="MoaE_sf"/>
</dbReference>
<comment type="similarity">
    <text evidence="2">Belongs to the MoaE family.</text>
</comment>
<dbReference type="CDD" id="cd00756">
    <property type="entry name" value="MoaE"/>
    <property type="match status" value="1"/>
</dbReference>
<comment type="catalytic activity">
    <reaction evidence="12">
        <text>2 [molybdopterin-synthase sulfur-carrier protein]-C-terminal-Gly-aminoethanethioate + cyclic pyranopterin phosphate + H2O = molybdopterin + 2 [molybdopterin-synthase sulfur-carrier protein]-C-terminal Gly-Gly + 2 H(+)</text>
        <dbReference type="Rhea" id="RHEA:26333"/>
        <dbReference type="Rhea" id="RHEA-COMP:12202"/>
        <dbReference type="Rhea" id="RHEA-COMP:19907"/>
        <dbReference type="ChEBI" id="CHEBI:15377"/>
        <dbReference type="ChEBI" id="CHEBI:15378"/>
        <dbReference type="ChEBI" id="CHEBI:58698"/>
        <dbReference type="ChEBI" id="CHEBI:59648"/>
        <dbReference type="ChEBI" id="CHEBI:90778"/>
        <dbReference type="ChEBI" id="CHEBI:232372"/>
        <dbReference type="EC" id="2.8.1.12"/>
    </reaction>
</comment>
<evidence type="ECO:0000256" key="5">
    <source>
        <dbReference type="ARBA" id="ARBA00022679"/>
    </source>
</evidence>
<evidence type="ECO:0000256" key="9">
    <source>
        <dbReference type="ARBA" id="ARBA00030407"/>
    </source>
</evidence>
<dbReference type="GO" id="GO:0030366">
    <property type="term" value="F:molybdopterin synthase activity"/>
    <property type="evidence" value="ECO:0007669"/>
    <property type="project" value="UniProtKB-EC"/>
</dbReference>
<dbReference type="RefSeq" id="WP_099152388.1">
    <property type="nucleotide sequence ID" value="NZ_PDUD01000026.1"/>
</dbReference>
<evidence type="ECO:0000256" key="8">
    <source>
        <dbReference type="ARBA" id="ARBA00029745"/>
    </source>
</evidence>
<evidence type="ECO:0000256" key="10">
    <source>
        <dbReference type="ARBA" id="ARBA00030781"/>
    </source>
</evidence>
<dbReference type="PANTHER" id="PTHR23404">
    <property type="entry name" value="MOLYBDOPTERIN SYNTHASE RELATED"/>
    <property type="match status" value="1"/>
</dbReference>
<gene>
    <name evidence="13" type="ORF">CRP01_22640</name>
</gene>
<dbReference type="InterPro" id="IPR003448">
    <property type="entry name" value="Mopterin_biosynth_MoaE"/>
</dbReference>
<dbReference type="FunFam" id="3.90.1170.40:FF:000003">
    <property type="entry name" value="Molybdopterin converting factor subunit 2"/>
    <property type="match status" value="1"/>
</dbReference>
<evidence type="ECO:0000256" key="2">
    <source>
        <dbReference type="ARBA" id="ARBA00005426"/>
    </source>
</evidence>
<dbReference type="AlphaFoldDB" id="A0A2D0N763"/>
<dbReference type="SUPFAM" id="SSF54690">
    <property type="entry name" value="Molybdopterin synthase subunit MoaE"/>
    <property type="match status" value="1"/>
</dbReference>
<evidence type="ECO:0000256" key="11">
    <source>
        <dbReference type="ARBA" id="ARBA00032474"/>
    </source>
</evidence>
<evidence type="ECO:0000313" key="14">
    <source>
        <dbReference type="Proteomes" id="UP000223913"/>
    </source>
</evidence>
<keyword evidence="14" id="KW-1185">Reference proteome</keyword>
<evidence type="ECO:0000256" key="3">
    <source>
        <dbReference type="ARBA" id="ARBA00011950"/>
    </source>
</evidence>
<evidence type="ECO:0000256" key="6">
    <source>
        <dbReference type="ARBA" id="ARBA00023150"/>
    </source>
</evidence>
<evidence type="ECO:0000256" key="1">
    <source>
        <dbReference type="ARBA" id="ARBA00005046"/>
    </source>
</evidence>
<comment type="caution">
    <text evidence="13">The sequence shown here is derived from an EMBL/GenBank/DDBJ whole genome shotgun (WGS) entry which is preliminary data.</text>
</comment>
<dbReference type="GO" id="GO:0006777">
    <property type="term" value="P:Mo-molybdopterin cofactor biosynthetic process"/>
    <property type="evidence" value="ECO:0007669"/>
    <property type="project" value="UniProtKB-KW"/>
</dbReference>
<protein>
    <recommendedName>
        <fullName evidence="4">Molybdopterin synthase catalytic subunit</fullName>
        <ecNumber evidence="3">2.8.1.12</ecNumber>
    </recommendedName>
    <alternativeName>
        <fullName evidence="10">MPT synthase subunit 2</fullName>
    </alternativeName>
    <alternativeName>
        <fullName evidence="8">Molybdenum cofactor biosynthesis protein E</fullName>
    </alternativeName>
    <alternativeName>
        <fullName evidence="9">Molybdopterin-converting factor large subunit</fullName>
    </alternativeName>
    <alternativeName>
        <fullName evidence="11">Molybdopterin-converting factor subunit 2</fullName>
    </alternativeName>
</protein>
<comment type="pathway">
    <text evidence="1">Cofactor biosynthesis; molybdopterin biosynthesis.</text>
</comment>
<comment type="subunit">
    <text evidence="7">Heterotetramer of 2 MoaD subunits and 2 MoaE subunits. Also stable as homodimer. The enzyme changes between these two forms during catalysis.</text>
</comment>
<keyword evidence="6" id="KW-0501">Molybdenum cofactor biosynthesis</keyword>
<evidence type="ECO:0000256" key="7">
    <source>
        <dbReference type="ARBA" id="ARBA00026066"/>
    </source>
</evidence>
<dbReference type="Gene3D" id="3.90.1170.40">
    <property type="entry name" value="Molybdopterin biosynthesis MoaE subunit"/>
    <property type="match status" value="1"/>
</dbReference>
<keyword evidence="5" id="KW-0808">Transferase</keyword>
<evidence type="ECO:0000256" key="12">
    <source>
        <dbReference type="ARBA" id="ARBA00049878"/>
    </source>
</evidence>
<dbReference type="OrthoDB" id="9803224at2"/>
<accession>A0A2D0N763</accession>
<dbReference type="EC" id="2.8.1.12" evidence="3"/>
<name>A0A2D0N763_FLAN2</name>
<proteinExistence type="inferred from homology"/>